<reference evidence="10" key="1">
    <citation type="submission" date="2019-09" db="EMBL/GenBank/DDBJ databases">
        <title>Distinct polysaccharide growth profiles of human intestinal Prevotella copri isolates.</title>
        <authorList>
            <person name="Fehlner-Peach H."/>
            <person name="Magnabosco C."/>
            <person name="Raghavan V."/>
            <person name="Scher J.U."/>
            <person name="Tett A."/>
            <person name="Cox L.M."/>
            <person name="Gottsegen C."/>
            <person name="Watters A."/>
            <person name="Wiltshire- Gordon J.D."/>
            <person name="Segata N."/>
            <person name="Bonneau R."/>
            <person name="Littman D.R."/>
        </authorList>
    </citation>
    <scope>NUCLEOTIDE SEQUENCE [LARGE SCALE GENOMIC DNA]</scope>
    <source>
        <strain evidence="10">iAK279</strain>
    </source>
</reference>
<dbReference type="Proteomes" id="UP000390763">
    <property type="component" value="Unassembled WGS sequence"/>
</dbReference>
<keyword evidence="5" id="KW-0998">Cell outer membrane</keyword>
<dbReference type="Pfam" id="PF14322">
    <property type="entry name" value="SusD-like_3"/>
    <property type="match status" value="1"/>
</dbReference>
<dbReference type="InterPro" id="IPR011990">
    <property type="entry name" value="TPR-like_helical_dom_sf"/>
</dbReference>
<reference evidence="8" key="2">
    <citation type="submission" date="2022-11" db="EMBL/GenBank/DDBJ databases">
        <title>Genomic repertoires linked with pathogenic potency of arthritogenic Prevotella copri isolated from the gut of rheumatoid arthritis patients.</title>
        <authorList>
            <person name="Nii T."/>
            <person name="Maeda Y."/>
            <person name="Motooka D."/>
            <person name="Naito M."/>
            <person name="Matsumoto Y."/>
            <person name="Ogawa T."/>
            <person name="Oguro-Igashira E."/>
            <person name="Kishikawa T."/>
            <person name="Yamashita M."/>
            <person name="Koizumi S."/>
            <person name="Kurakawa T."/>
            <person name="Okumura R."/>
            <person name="Kayama H."/>
            <person name="Murakami M."/>
            <person name="Sakaguchi T."/>
            <person name="Das B."/>
            <person name="Nakamura S."/>
            <person name="Okada Y."/>
            <person name="Kumanogoh A."/>
            <person name="Takeda K."/>
        </authorList>
    </citation>
    <scope>NUCLEOTIDE SEQUENCE</scope>
    <source>
        <strain evidence="8">RA-N001-16</strain>
    </source>
</reference>
<evidence type="ECO:0000259" key="6">
    <source>
        <dbReference type="Pfam" id="PF07980"/>
    </source>
</evidence>
<evidence type="ECO:0000256" key="3">
    <source>
        <dbReference type="ARBA" id="ARBA00022729"/>
    </source>
</evidence>
<evidence type="ECO:0000259" key="7">
    <source>
        <dbReference type="Pfam" id="PF14322"/>
    </source>
</evidence>
<evidence type="ECO:0000313" key="9">
    <source>
        <dbReference type="EMBL" id="MQO04843.1"/>
    </source>
</evidence>
<accession>A0AA43UP30</accession>
<evidence type="ECO:0000256" key="2">
    <source>
        <dbReference type="ARBA" id="ARBA00006275"/>
    </source>
</evidence>
<keyword evidence="4" id="KW-0472">Membrane</keyword>
<keyword evidence="3" id="KW-0732">Signal</keyword>
<dbReference type="Pfam" id="PF07980">
    <property type="entry name" value="SusD_RagB"/>
    <property type="match status" value="1"/>
</dbReference>
<dbReference type="Gene3D" id="1.25.40.390">
    <property type="match status" value="1"/>
</dbReference>
<gene>
    <name evidence="9" type="ORF">F7D62_12180</name>
    <name evidence="8" type="ORF">ONS98_06985</name>
</gene>
<sequence>MKHVKTYIIGGLIGSMCLAYTSCDSKLDQVNPNQATEATFWKDEADFDLALTSCYTPLKNALNGGYYGTRGVMMRIARADEVDFRNDISEVYQAQNFTNSTGNSLVQGMFYQFYNALYRTNSIMQKLEEKKDVLSEAYIKKAKGECLFIRGFYLFQLAKEFKDVPLRLTASQSPSTFPLAKSSQEEVWAQAIQDLTEAANLLPLKNEVVGKPTKGAALAALGKIYLYEKEYDKAIDVLEPLTKSPYTYKLVDDFAWNFDDSHENNAESIFELLIDNLGGTDLWGDGENNNSTQTNTRPKEYAAPEAAGWYEATPSKQMMDIFKQELDKDGNYDYRARVSAAWDYPGCTYYLKPFREKFEKDRWNTTWILKYQNWNTAEEESDPPMSCINERAIRYAEVLLQLAECYLYSPTKQDLNKAVEYINQIRRRANLNDYSGAMSQTEIFKDLEHQKAIEFFVEGERFYDLRRWGLLDERIKTCSDVRYKQLETGKVGDTNKYYYYPIPSKEIETNTLCSPSEGW</sequence>
<dbReference type="EMBL" id="VZBT01000092">
    <property type="protein sequence ID" value="MQO04843.1"/>
    <property type="molecule type" value="Genomic_DNA"/>
</dbReference>
<dbReference type="RefSeq" id="WP_153089312.1">
    <property type="nucleotide sequence ID" value="NZ_JAPDUL010000001.1"/>
</dbReference>
<dbReference type="InterPro" id="IPR012944">
    <property type="entry name" value="SusD_RagB_dom"/>
</dbReference>
<dbReference type="CDD" id="cd08977">
    <property type="entry name" value="SusD"/>
    <property type="match status" value="1"/>
</dbReference>
<comment type="caution">
    <text evidence="9">The sequence shown here is derived from an EMBL/GenBank/DDBJ whole genome shotgun (WGS) entry which is preliminary data.</text>
</comment>
<dbReference type="EMBL" id="JAPDUM010000001">
    <property type="protein sequence ID" value="MCW4164970.1"/>
    <property type="molecule type" value="Genomic_DNA"/>
</dbReference>
<evidence type="ECO:0000313" key="8">
    <source>
        <dbReference type="EMBL" id="MCW4164970.1"/>
    </source>
</evidence>
<dbReference type="Proteomes" id="UP001209476">
    <property type="component" value="Unassembled WGS sequence"/>
</dbReference>
<dbReference type="AlphaFoldDB" id="A0AA43UP30"/>
<evidence type="ECO:0000256" key="1">
    <source>
        <dbReference type="ARBA" id="ARBA00004442"/>
    </source>
</evidence>
<comment type="similarity">
    <text evidence="2">Belongs to the SusD family.</text>
</comment>
<reference evidence="9" key="3">
    <citation type="submission" date="2023-10" db="EMBL/GenBank/DDBJ databases">
        <title>Distinct polysaccharide growth profiles of human intestinal Prevotella copri isolates.</title>
        <authorList>
            <person name="Fehlner-Peach H."/>
            <person name="Magnabosco C."/>
            <person name="Raghavan V."/>
            <person name="Scher J.U."/>
            <person name="Tett A."/>
            <person name="Cox L.M."/>
            <person name="Gottsegen C."/>
            <person name="Watters A."/>
            <person name="Wiltshire- Gordon J.D."/>
            <person name="Segata N."/>
            <person name="Bonneau R."/>
            <person name="Littman D.R."/>
        </authorList>
    </citation>
    <scope>NUCLEOTIDE SEQUENCE</scope>
    <source>
        <strain evidence="9">IAK279</strain>
    </source>
</reference>
<feature type="domain" description="RagB/SusD" evidence="6">
    <location>
        <begin position="267"/>
        <end position="512"/>
    </location>
</feature>
<protein>
    <submittedName>
        <fullName evidence="9">RagB/SusD family nutrient uptake outer membrane protein</fullName>
    </submittedName>
</protein>
<organism evidence="9 10">
    <name type="scientific">Segatella copri</name>
    <dbReference type="NCBI Taxonomy" id="165179"/>
    <lineage>
        <taxon>Bacteria</taxon>
        <taxon>Pseudomonadati</taxon>
        <taxon>Bacteroidota</taxon>
        <taxon>Bacteroidia</taxon>
        <taxon>Bacteroidales</taxon>
        <taxon>Prevotellaceae</taxon>
        <taxon>Segatella</taxon>
    </lineage>
</organism>
<evidence type="ECO:0000256" key="5">
    <source>
        <dbReference type="ARBA" id="ARBA00023237"/>
    </source>
</evidence>
<proteinExistence type="inferred from homology"/>
<feature type="domain" description="SusD-like N-terminal" evidence="7">
    <location>
        <begin position="85"/>
        <end position="226"/>
    </location>
</feature>
<comment type="subcellular location">
    <subcellularLocation>
        <location evidence="1">Cell outer membrane</location>
    </subcellularLocation>
</comment>
<dbReference type="GO" id="GO:0009279">
    <property type="term" value="C:cell outer membrane"/>
    <property type="evidence" value="ECO:0007669"/>
    <property type="project" value="UniProtKB-SubCell"/>
</dbReference>
<name>A0AA43UP30_9BACT</name>
<dbReference type="SUPFAM" id="SSF48452">
    <property type="entry name" value="TPR-like"/>
    <property type="match status" value="1"/>
</dbReference>
<evidence type="ECO:0000256" key="4">
    <source>
        <dbReference type="ARBA" id="ARBA00023136"/>
    </source>
</evidence>
<evidence type="ECO:0000313" key="10">
    <source>
        <dbReference type="Proteomes" id="UP000390763"/>
    </source>
</evidence>
<dbReference type="InterPro" id="IPR033985">
    <property type="entry name" value="SusD-like_N"/>
</dbReference>